<dbReference type="Proteomes" id="UP000256970">
    <property type="component" value="Unassembled WGS sequence"/>
</dbReference>
<reference evidence="3 4" key="1">
    <citation type="submission" date="2016-10" db="EMBL/GenBank/DDBJ databases">
        <authorList>
            <person name="Cai Z."/>
        </authorList>
    </citation>
    <scope>NUCLEOTIDE SEQUENCE [LARGE SCALE GENOMIC DNA]</scope>
</reference>
<evidence type="ECO:0000256" key="2">
    <source>
        <dbReference type="SAM" id="MobiDB-lite"/>
    </source>
</evidence>
<evidence type="ECO:0000313" key="3">
    <source>
        <dbReference type="EMBL" id="SZX71938.1"/>
    </source>
</evidence>
<dbReference type="GO" id="GO:0016592">
    <property type="term" value="C:mediator complex"/>
    <property type="evidence" value="ECO:0007669"/>
    <property type="project" value="TreeGrafter"/>
</dbReference>
<dbReference type="GO" id="GO:0045944">
    <property type="term" value="P:positive regulation of transcription by RNA polymerase II"/>
    <property type="evidence" value="ECO:0007669"/>
    <property type="project" value="TreeGrafter"/>
</dbReference>
<protein>
    <submittedName>
        <fullName evidence="3">Uncharacterized protein</fullName>
    </submittedName>
</protein>
<keyword evidence="1" id="KW-0175">Coiled coil</keyword>
<evidence type="ECO:0000313" key="4">
    <source>
        <dbReference type="Proteomes" id="UP000256970"/>
    </source>
</evidence>
<dbReference type="EMBL" id="FNXT01001088">
    <property type="protein sequence ID" value="SZX71938.1"/>
    <property type="molecule type" value="Genomic_DNA"/>
</dbReference>
<proteinExistence type="predicted"/>
<dbReference type="AlphaFoldDB" id="A0A383W2Q1"/>
<feature type="compositionally biased region" description="Low complexity" evidence="2">
    <location>
        <begin position="104"/>
        <end position="115"/>
    </location>
</feature>
<sequence>MDDSSSSEPWAEALLVLLESSKQQAEKIRNLEELITASQDPGHQQQQQLQSPLALSLAHDMSSLQHQLHQLQASCTLVEQQQQAANASTTAVASTLRRLEQRMQQLEQQGQRQLGSSRAADGASGERLHMLEQQVACLAESTAENQGQQLRTPPPELRLLRDEIRRQVANVRADTKQALGLAVGSLRSELQSSAEGAAKEQQQQLRHELEGLSARLESRVASTRLSVAAALSGDVDSRLAAVQEGCQQRLQQLGQQLERLAGSKADMLLLTQHTEQATEMFEQLSTMVVDSTRASVSDLAGKQQQLRSIVQNLSATKADSCMLLQHQQQFEQQLLELRKGQAEAHSTAREAAAAAAAARRAVEPVESMRLEAADMQGCVAALQAATAGLEATSSINSSQLQLQARQLHDMASSCNMLQQQLLALTNQVDPAAATLLAAAAVGDREANAAFCRRAGGSAGSSGSLAGQGSSVPDNSSGSSSLCRGLAACRFNADSTAGLTTDPAADPAAAVGLSDGPVRGGSGAGGGGMLRHLPVTMRLLLLENSLQEVSSAMANKAAAGDMQELSAHVERLGSRLASTAHSLSSLSSSSSRRLEEQAGSLMRVTASLAVMDDRPTSEEVHEMLQRTLADAHGAASATAAAASSAAVRPLQQQLEGLSEALDKAKGQLQATQRELECVKEEQAASSDRQHDLQQHTQQLRQQVTQQLQEVQQQLDSSRDAVRQLAADQAASQCDAGRMAALDGKLRLLAAEVDRLHEQAEAAAQAREKIRAAVFAAEASFATHSSSCADELRNELAETAGQAQAEHAGRLAALEKAAAAQATAVGELAGLVADLPSKQGIREAVLGAARATVELLLAEHKREEQGRWEVWLAEFTRLVEQRPTSSQLQQQLAKQQQQCEQQALSACKQAAASAADTAAARAVAAALEGEGFPAQLKVLEMRVETLEEGMQTTAMDGAGAAPAAAARPAAPAVYAAHCASQEGSAAAAAGPLPPSASATSAALGAAMAAQGSAQLALLLRQVGEVQLQLLGKADKVELEQQLLALQDSVQGAVTRDEFEDRMSRKLDVDTFLASVAARQKAAREREQARERGSALAAASLVLGY</sequence>
<organism evidence="3 4">
    <name type="scientific">Tetradesmus obliquus</name>
    <name type="common">Green alga</name>
    <name type="synonym">Acutodesmus obliquus</name>
    <dbReference type="NCBI Taxonomy" id="3088"/>
    <lineage>
        <taxon>Eukaryota</taxon>
        <taxon>Viridiplantae</taxon>
        <taxon>Chlorophyta</taxon>
        <taxon>core chlorophytes</taxon>
        <taxon>Chlorophyceae</taxon>
        <taxon>CS clade</taxon>
        <taxon>Sphaeropleales</taxon>
        <taxon>Scenedesmaceae</taxon>
        <taxon>Tetradesmus</taxon>
    </lineage>
</organism>
<accession>A0A383W2Q1</accession>
<feature type="coiled-coil region" evidence="1">
    <location>
        <begin position="646"/>
        <end position="771"/>
    </location>
</feature>
<gene>
    <name evidence="3" type="ORF">BQ4739_LOCUS12041</name>
</gene>
<dbReference type="InterPro" id="IPR051647">
    <property type="entry name" value="Mediator_comp_sub12"/>
</dbReference>
<dbReference type="PANTHER" id="PTHR46007:SF8">
    <property type="entry name" value="C2H2-TYPE DOMAIN-CONTAINING PROTEIN"/>
    <property type="match status" value="1"/>
</dbReference>
<dbReference type="GO" id="GO:0003713">
    <property type="term" value="F:transcription coactivator activity"/>
    <property type="evidence" value="ECO:0007669"/>
    <property type="project" value="TreeGrafter"/>
</dbReference>
<keyword evidence="4" id="KW-1185">Reference proteome</keyword>
<evidence type="ECO:0000256" key="1">
    <source>
        <dbReference type="SAM" id="Coils"/>
    </source>
</evidence>
<dbReference type="STRING" id="3088.A0A383W2Q1"/>
<dbReference type="PANTHER" id="PTHR46007">
    <property type="entry name" value="MEDIATOR OF RNA POLYMERASE II TRANSCRIPTION SUBUNIT 12"/>
    <property type="match status" value="1"/>
</dbReference>
<name>A0A383W2Q1_TETOB</name>
<feature type="region of interest" description="Disordered" evidence="2">
    <location>
        <begin position="104"/>
        <end position="123"/>
    </location>
</feature>